<dbReference type="EMBL" id="SACN01000002">
    <property type="protein sequence ID" value="RVT91249.1"/>
    <property type="molecule type" value="Genomic_DNA"/>
</dbReference>
<dbReference type="Proteomes" id="UP000282971">
    <property type="component" value="Unassembled WGS sequence"/>
</dbReference>
<evidence type="ECO:0000313" key="2">
    <source>
        <dbReference type="EMBL" id="RVT91249.1"/>
    </source>
</evidence>
<name>A0A437M0L2_9SPHN</name>
<evidence type="ECO:0008006" key="4">
    <source>
        <dbReference type="Google" id="ProtNLM"/>
    </source>
</evidence>
<sequence length="276" mass="29459">MFIAAFAAMLTVTAVATPLSAAPIPLSSPSYSYADIADLALGSPLVAGVEVVKAERLKGELAPGLQPGFARFLITAGTKMLLRGADGMPGVITYLVDVPLDAKGRAPTLKKVRVIVLAERVVGRPQEIRLSSPHSQIAWTPEIESKLRAILTESVDGKAPPRVTGITGAFYSPGAIAGESESQIFLATADKRPISLSVLRRPGEQTQWSVATGEIVDDSATIPQRDTLIWYRLACFLPKRIPAKALAQLSDGDAQAVQQDYIFVLEQLGACNRTIR</sequence>
<feature type="signal peptide" evidence="1">
    <location>
        <begin position="1"/>
        <end position="21"/>
    </location>
</feature>
<dbReference type="AlphaFoldDB" id="A0A437M0L2"/>
<gene>
    <name evidence="2" type="ORF">EOD43_17215</name>
</gene>
<reference evidence="2 3" key="1">
    <citation type="submission" date="2019-01" db="EMBL/GenBank/DDBJ databases">
        <authorList>
            <person name="Chen W.-M."/>
        </authorList>
    </citation>
    <scope>NUCLEOTIDE SEQUENCE [LARGE SCALE GENOMIC DNA]</scope>
    <source>
        <strain evidence="2 3">CCP-7</strain>
    </source>
</reference>
<organism evidence="2 3">
    <name type="scientific">Sphingomonas crocodyli</name>
    <dbReference type="NCBI Taxonomy" id="1979270"/>
    <lineage>
        <taxon>Bacteria</taxon>
        <taxon>Pseudomonadati</taxon>
        <taxon>Pseudomonadota</taxon>
        <taxon>Alphaproteobacteria</taxon>
        <taxon>Sphingomonadales</taxon>
        <taxon>Sphingomonadaceae</taxon>
        <taxon>Sphingomonas</taxon>
    </lineage>
</organism>
<protein>
    <recommendedName>
        <fullName evidence="4">DUF3108 domain-containing protein</fullName>
    </recommendedName>
</protein>
<comment type="caution">
    <text evidence="2">The sequence shown here is derived from an EMBL/GenBank/DDBJ whole genome shotgun (WGS) entry which is preliminary data.</text>
</comment>
<keyword evidence="3" id="KW-1185">Reference proteome</keyword>
<feature type="chain" id="PRO_5019136629" description="DUF3108 domain-containing protein" evidence="1">
    <location>
        <begin position="22"/>
        <end position="276"/>
    </location>
</feature>
<evidence type="ECO:0000313" key="3">
    <source>
        <dbReference type="Proteomes" id="UP000282971"/>
    </source>
</evidence>
<keyword evidence="1" id="KW-0732">Signal</keyword>
<accession>A0A437M0L2</accession>
<proteinExistence type="predicted"/>
<evidence type="ECO:0000256" key="1">
    <source>
        <dbReference type="SAM" id="SignalP"/>
    </source>
</evidence>